<dbReference type="GO" id="GO:0009252">
    <property type="term" value="P:peptidoglycan biosynthetic process"/>
    <property type="evidence" value="ECO:0007669"/>
    <property type="project" value="UniProtKB-UniPathway"/>
</dbReference>
<evidence type="ECO:0000256" key="3">
    <source>
        <dbReference type="ARBA" id="ARBA00007090"/>
    </source>
</evidence>
<evidence type="ECO:0000256" key="16">
    <source>
        <dbReference type="ARBA" id="ARBA00022968"/>
    </source>
</evidence>
<evidence type="ECO:0000256" key="13">
    <source>
        <dbReference type="ARBA" id="ARBA00022692"/>
    </source>
</evidence>
<evidence type="ECO:0000256" key="24">
    <source>
        <dbReference type="ARBA" id="ARBA00044770"/>
    </source>
</evidence>
<dbReference type="UniPathway" id="UPA00219"/>
<dbReference type="GO" id="GO:0046677">
    <property type="term" value="P:response to antibiotic"/>
    <property type="evidence" value="ECO:0007669"/>
    <property type="project" value="UniProtKB-KW"/>
</dbReference>
<accession>A0A1M6NWS1</accession>
<organism evidence="31 32">
    <name type="scientific">Desulfatibacillum alkenivorans DSM 16219</name>
    <dbReference type="NCBI Taxonomy" id="1121393"/>
    <lineage>
        <taxon>Bacteria</taxon>
        <taxon>Pseudomonadati</taxon>
        <taxon>Thermodesulfobacteriota</taxon>
        <taxon>Desulfobacteria</taxon>
        <taxon>Desulfobacterales</taxon>
        <taxon>Desulfatibacillaceae</taxon>
        <taxon>Desulfatibacillum</taxon>
    </lineage>
</organism>
<keyword evidence="16" id="KW-0735">Signal-anchor</keyword>
<dbReference type="Pfam" id="PF00905">
    <property type="entry name" value="Transpeptidase"/>
    <property type="match status" value="1"/>
</dbReference>
<dbReference type="InterPro" id="IPR012338">
    <property type="entry name" value="Beta-lactam/transpept-like"/>
</dbReference>
<keyword evidence="9" id="KW-0121">Carboxypeptidase</keyword>
<dbReference type="Pfam" id="PF00912">
    <property type="entry name" value="Transgly"/>
    <property type="match status" value="1"/>
</dbReference>
<evidence type="ECO:0000256" key="10">
    <source>
        <dbReference type="ARBA" id="ARBA00022670"/>
    </source>
</evidence>
<dbReference type="EC" id="2.4.99.28" evidence="24"/>
<dbReference type="EC" id="3.4.16.4" evidence="5"/>
<keyword evidence="8" id="KW-0997">Cell inner membrane</keyword>
<dbReference type="GO" id="GO:0009002">
    <property type="term" value="F:serine-type D-Ala-D-Ala carboxypeptidase activity"/>
    <property type="evidence" value="ECO:0007669"/>
    <property type="project" value="UniProtKB-EC"/>
</dbReference>
<keyword evidence="19 27" id="KW-0472">Membrane</keyword>
<evidence type="ECO:0000256" key="12">
    <source>
        <dbReference type="ARBA" id="ARBA00022679"/>
    </source>
</evidence>
<evidence type="ECO:0000256" key="4">
    <source>
        <dbReference type="ARBA" id="ARBA00007739"/>
    </source>
</evidence>
<keyword evidence="22" id="KW-0961">Cell wall biogenesis/degradation</keyword>
<evidence type="ECO:0000256" key="9">
    <source>
        <dbReference type="ARBA" id="ARBA00022645"/>
    </source>
</evidence>
<comment type="catalytic activity">
    <reaction evidence="23">
        <text>Preferential cleavage: (Ac)2-L-Lys-D-Ala-|-D-Ala. Also transpeptidation of peptidyl-alanyl moieties that are N-acyl substituents of D-alanine.</text>
        <dbReference type="EC" id="3.4.16.4"/>
    </reaction>
</comment>
<evidence type="ECO:0000256" key="18">
    <source>
        <dbReference type="ARBA" id="ARBA00022989"/>
    </source>
</evidence>
<evidence type="ECO:0000256" key="25">
    <source>
        <dbReference type="ARBA" id="ARBA00049902"/>
    </source>
</evidence>
<evidence type="ECO:0000256" key="11">
    <source>
        <dbReference type="ARBA" id="ARBA00022676"/>
    </source>
</evidence>
<keyword evidence="21" id="KW-0511">Multifunctional enzyme</keyword>
<dbReference type="NCBIfam" id="TIGR02074">
    <property type="entry name" value="PBP_1a_fam"/>
    <property type="match status" value="1"/>
</dbReference>
<evidence type="ECO:0000256" key="5">
    <source>
        <dbReference type="ARBA" id="ARBA00012448"/>
    </source>
</evidence>
<keyword evidence="11" id="KW-0328">Glycosyltransferase</keyword>
<keyword evidence="15" id="KW-0133">Cell shape</keyword>
<dbReference type="Pfam" id="PF17092">
    <property type="entry name" value="PCB_OB"/>
    <property type="match status" value="1"/>
</dbReference>
<evidence type="ECO:0000256" key="17">
    <source>
        <dbReference type="ARBA" id="ARBA00022984"/>
    </source>
</evidence>
<feature type="domain" description="Penicillin-binding protein transpeptidase" evidence="28">
    <location>
        <begin position="466"/>
        <end position="729"/>
    </location>
</feature>
<comment type="catalytic activity">
    <reaction evidence="25">
        <text>[GlcNAc-(1-&gt;4)-Mur2Ac(oyl-L-Ala-gamma-D-Glu-L-Lys-D-Ala-D-Ala)](n)-di-trans,octa-cis-undecaprenyl diphosphate + beta-D-GlcNAc-(1-&gt;4)-Mur2Ac(oyl-L-Ala-gamma-D-Glu-L-Lys-D-Ala-D-Ala)-di-trans,octa-cis-undecaprenyl diphosphate = [GlcNAc-(1-&gt;4)-Mur2Ac(oyl-L-Ala-gamma-D-Glu-L-Lys-D-Ala-D-Ala)](n+1)-di-trans,octa-cis-undecaprenyl diphosphate + di-trans,octa-cis-undecaprenyl diphosphate + H(+)</text>
        <dbReference type="Rhea" id="RHEA:23708"/>
        <dbReference type="Rhea" id="RHEA-COMP:9602"/>
        <dbReference type="Rhea" id="RHEA-COMP:9603"/>
        <dbReference type="ChEBI" id="CHEBI:15378"/>
        <dbReference type="ChEBI" id="CHEBI:58405"/>
        <dbReference type="ChEBI" id="CHEBI:60033"/>
        <dbReference type="ChEBI" id="CHEBI:78435"/>
        <dbReference type="EC" id="2.4.99.28"/>
    </reaction>
</comment>
<evidence type="ECO:0000259" key="30">
    <source>
        <dbReference type="Pfam" id="PF17092"/>
    </source>
</evidence>
<dbReference type="AlphaFoldDB" id="A0A1M6NWS1"/>
<dbReference type="GO" id="GO:0008955">
    <property type="term" value="F:peptidoglycan glycosyltransferase activity"/>
    <property type="evidence" value="ECO:0007669"/>
    <property type="project" value="UniProtKB-EC"/>
</dbReference>
<keyword evidence="14" id="KW-0378">Hydrolase</keyword>
<keyword evidence="20" id="KW-0046">Antibiotic resistance</keyword>
<dbReference type="OrthoDB" id="9766909at2"/>
<dbReference type="PANTHER" id="PTHR32282">
    <property type="entry name" value="BINDING PROTEIN TRANSPEPTIDASE, PUTATIVE-RELATED"/>
    <property type="match status" value="1"/>
</dbReference>
<feature type="transmembrane region" description="Helical" evidence="27">
    <location>
        <begin position="23"/>
        <end position="53"/>
    </location>
</feature>
<evidence type="ECO:0000259" key="28">
    <source>
        <dbReference type="Pfam" id="PF00905"/>
    </source>
</evidence>
<evidence type="ECO:0000256" key="19">
    <source>
        <dbReference type="ARBA" id="ARBA00023136"/>
    </source>
</evidence>
<dbReference type="GO" id="GO:0006508">
    <property type="term" value="P:proteolysis"/>
    <property type="evidence" value="ECO:0007669"/>
    <property type="project" value="UniProtKB-KW"/>
</dbReference>
<dbReference type="InterPro" id="IPR050396">
    <property type="entry name" value="Glycosyltr_51/Transpeptidase"/>
</dbReference>
<feature type="domain" description="Glycosyl transferase family 51" evidence="29">
    <location>
        <begin position="79"/>
        <end position="253"/>
    </location>
</feature>
<dbReference type="Gene3D" id="3.40.710.10">
    <property type="entry name" value="DD-peptidase/beta-lactamase superfamily"/>
    <property type="match status" value="2"/>
</dbReference>
<evidence type="ECO:0000256" key="7">
    <source>
        <dbReference type="ARBA" id="ARBA00022475"/>
    </source>
</evidence>
<comment type="subcellular location">
    <subcellularLocation>
        <location evidence="1">Cell inner membrane</location>
        <topology evidence="1">Single-pass type II membrane protein</topology>
    </subcellularLocation>
</comment>
<keyword evidence="7" id="KW-1003">Cell membrane</keyword>
<keyword evidence="32" id="KW-1185">Reference proteome</keyword>
<dbReference type="STRING" id="1121393.SAMN02745216_02683"/>
<feature type="domain" description="Penicillin-binding protein OB-like" evidence="30">
    <location>
        <begin position="343"/>
        <end position="458"/>
    </location>
</feature>
<evidence type="ECO:0000256" key="15">
    <source>
        <dbReference type="ARBA" id="ARBA00022960"/>
    </source>
</evidence>
<keyword evidence="18 27" id="KW-1133">Transmembrane helix</keyword>
<dbReference type="InterPro" id="IPR031376">
    <property type="entry name" value="PCB_OB"/>
</dbReference>
<dbReference type="InterPro" id="IPR036950">
    <property type="entry name" value="PBP_transglycosylase"/>
</dbReference>
<dbReference type="GO" id="GO:0030288">
    <property type="term" value="C:outer membrane-bounded periplasmic space"/>
    <property type="evidence" value="ECO:0007669"/>
    <property type="project" value="TreeGrafter"/>
</dbReference>
<dbReference type="PANTHER" id="PTHR32282:SF27">
    <property type="entry name" value="PENICILLIN-BINDING PROTEIN 1A"/>
    <property type="match status" value="1"/>
</dbReference>
<dbReference type="Gene3D" id="1.10.3810.10">
    <property type="entry name" value="Biosynthetic peptidoglycan transglycosylase-like"/>
    <property type="match status" value="1"/>
</dbReference>
<evidence type="ECO:0000313" key="32">
    <source>
        <dbReference type="Proteomes" id="UP000183994"/>
    </source>
</evidence>
<proteinExistence type="inferred from homology"/>
<dbReference type="GO" id="GO:0005886">
    <property type="term" value="C:plasma membrane"/>
    <property type="evidence" value="ECO:0007669"/>
    <property type="project" value="UniProtKB-SubCell"/>
</dbReference>
<gene>
    <name evidence="31" type="ORF">SAMN02745216_02683</name>
</gene>
<dbReference type="GO" id="GO:0071555">
    <property type="term" value="P:cell wall organization"/>
    <property type="evidence" value="ECO:0007669"/>
    <property type="project" value="UniProtKB-KW"/>
</dbReference>
<keyword evidence="17" id="KW-0573">Peptidoglycan synthesis</keyword>
<keyword evidence="13 27" id="KW-0812">Transmembrane</keyword>
<dbReference type="InterPro" id="IPR012340">
    <property type="entry name" value="NA-bd_OB-fold"/>
</dbReference>
<dbReference type="RefSeq" id="WP_073476606.1">
    <property type="nucleotide sequence ID" value="NZ_FQZU01000016.1"/>
</dbReference>
<dbReference type="InterPro" id="IPR023346">
    <property type="entry name" value="Lysozyme-like_dom_sf"/>
</dbReference>
<name>A0A1M6NWS1_9BACT</name>
<comment type="similarity">
    <text evidence="3">In the C-terminal section; belongs to the transpeptidase family.</text>
</comment>
<evidence type="ECO:0000259" key="29">
    <source>
        <dbReference type="Pfam" id="PF00912"/>
    </source>
</evidence>
<sequence length="804" mass="90088">MPKNNYSAAAKQKKRKKPQKKSLLFRLFKFFFALMIIGAVLAACAGGALYLHFSQNLPQISSLADYRPPIVSTVYSDDGRKIGEFFKERRIVIPLEQMPPMLLKAFVAAEDSRFYKHAGTDFFGILRAMIKNIEAGAIVQGGSTITQQVTRSFLLTREKSYERKIKEAILARRIDKAFSKEEVLYLYLNQIYLGHGAYGVEAAAQNYFGIHASQMTLAQCSILAGLPQAPSRYSPFHHWEKAKARAVYVLNRMFDEQYITNVEVAKAVSELDTLDIKPRRNLYMEQIPNYTEYVRRYVEDKYGQEMLLTGGLTITTAANIEMQKIAREAIEKGLADLDKREGYRGPLEHIQPEQIEGYSAELPQEPPALDSIVKGVVVSIADDDKLAMVRMGASMGTLVIADMKWARKPNLDIAPYDWGGTIQRISQALEVGDVIEVRVKEKKEGSDLYSLALEQEPKAESALLCIETETGHVKAMVGGRDFSSSKFNRAYQSRRQPGSAFKPIIYSAAIDKGYTPATILHDTAVVFNDSSNDFTWKPQNYKEKFHGKTLLRDALAQSRNVPTVKIMQDITVPYVIDYARKFGITSDLSPDLSLALGSSGLSVLELVQAYSVFANQGFYIEPCFVTRITDREGNVLEEYTHNSRKAIDQSTAYVMTHLLQGVVEHGTGWRIKALNRPAAGKTGTTNDLYDAWFVGYTPRLVTGVWVGYDNERPMSKGETGSRAASPIWLDFMQQALEDKPVRVFPVPEGVDWAKIDAETGLLAIPESKKTVFECFKQGTAPTKYTPRPGEVEEASDLFRNDLIQ</sequence>
<dbReference type="InterPro" id="IPR001460">
    <property type="entry name" value="PCN-bd_Tpept"/>
</dbReference>
<evidence type="ECO:0000256" key="23">
    <source>
        <dbReference type="ARBA" id="ARBA00034000"/>
    </source>
</evidence>
<dbReference type="GO" id="GO:0008658">
    <property type="term" value="F:penicillin binding"/>
    <property type="evidence" value="ECO:0007669"/>
    <property type="project" value="InterPro"/>
</dbReference>
<evidence type="ECO:0000256" key="8">
    <source>
        <dbReference type="ARBA" id="ARBA00022519"/>
    </source>
</evidence>
<keyword evidence="10" id="KW-0645">Protease</keyword>
<evidence type="ECO:0000256" key="22">
    <source>
        <dbReference type="ARBA" id="ARBA00023316"/>
    </source>
</evidence>
<evidence type="ECO:0000256" key="2">
    <source>
        <dbReference type="ARBA" id="ARBA00004752"/>
    </source>
</evidence>
<comment type="pathway">
    <text evidence="26">Glycan biosynthesis.</text>
</comment>
<keyword evidence="12" id="KW-0808">Transferase</keyword>
<evidence type="ECO:0000256" key="26">
    <source>
        <dbReference type="ARBA" id="ARBA00060592"/>
    </source>
</evidence>
<reference evidence="32" key="1">
    <citation type="submission" date="2016-11" db="EMBL/GenBank/DDBJ databases">
        <authorList>
            <person name="Varghese N."/>
            <person name="Submissions S."/>
        </authorList>
    </citation>
    <scope>NUCLEOTIDE SEQUENCE [LARGE SCALE GENOMIC DNA]</scope>
    <source>
        <strain evidence="32">DSM 16219</strain>
    </source>
</reference>
<dbReference type="Proteomes" id="UP000183994">
    <property type="component" value="Unassembled WGS sequence"/>
</dbReference>
<dbReference type="EMBL" id="FQZU01000016">
    <property type="protein sequence ID" value="SHK00078.1"/>
    <property type="molecule type" value="Genomic_DNA"/>
</dbReference>
<dbReference type="Gene3D" id="2.40.50.140">
    <property type="entry name" value="Nucleic acid-binding proteins"/>
    <property type="match status" value="1"/>
</dbReference>
<evidence type="ECO:0000313" key="31">
    <source>
        <dbReference type="EMBL" id="SHK00078.1"/>
    </source>
</evidence>
<evidence type="ECO:0000256" key="14">
    <source>
        <dbReference type="ARBA" id="ARBA00022801"/>
    </source>
</evidence>
<evidence type="ECO:0000256" key="20">
    <source>
        <dbReference type="ARBA" id="ARBA00023251"/>
    </source>
</evidence>
<comment type="similarity">
    <text evidence="4">In the N-terminal section; belongs to the glycosyltransferase 51 family.</text>
</comment>
<dbReference type="SUPFAM" id="SSF56601">
    <property type="entry name" value="beta-lactamase/transpeptidase-like"/>
    <property type="match status" value="1"/>
</dbReference>
<dbReference type="InterPro" id="IPR001264">
    <property type="entry name" value="Glyco_trans_51"/>
</dbReference>
<evidence type="ECO:0000256" key="6">
    <source>
        <dbReference type="ARBA" id="ARBA00018638"/>
    </source>
</evidence>
<dbReference type="FunFam" id="1.10.3810.10:FF:000003">
    <property type="entry name" value="Penicillin-binding protein 1a"/>
    <property type="match status" value="1"/>
</dbReference>
<evidence type="ECO:0000256" key="1">
    <source>
        <dbReference type="ARBA" id="ARBA00004249"/>
    </source>
</evidence>
<evidence type="ECO:0000256" key="21">
    <source>
        <dbReference type="ARBA" id="ARBA00023268"/>
    </source>
</evidence>
<dbReference type="GO" id="GO:0008360">
    <property type="term" value="P:regulation of cell shape"/>
    <property type="evidence" value="ECO:0007669"/>
    <property type="project" value="UniProtKB-KW"/>
</dbReference>
<comment type="pathway">
    <text evidence="2">Cell wall biogenesis; peptidoglycan biosynthesis.</text>
</comment>
<dbReference type="SUPFAM" id="SSF53955">
    <property type="entry name" value="Lysozyme-like"/>
    <property type="match status" value="1"/>
</dbReference>
<evidence type="ECO:0000256" key="27">
    <source>
        <dbReference type="SAM" id="Phobius"/>
    </source>
</evidence>
<protein>
    <recommendedName>
        <fullName evidence="6">Penicillin-binding protein 1A</fullName>
        <ecNumber evidence="24">2.4.99.28</ecNumber>
        <ecNumber evidence="5">3.4.16.4</ecNumber>
    </recommendedName>
</protein>